<evidence type="ECO:0000256" key="4">
    <source>
        <dbReference type="ARBA" id="ARBA00023012"/>
    </source>
</evidence>
<dbReference type="SMART" id="SM00387">
    <property type="entry name" value="HATPase_c"/>
    <property type="match status" value="1"/>
</dbReference>
<sequence length="748" mass="83943">MTLDKLYQILFFRKLDLEHDPIFQARMTLLAWGFLSIALCTLHSVVLLLFVGEVQDLTYQFIPYIVLHLLLFFLLVYKKWLSALTHVKIWLLLAPIWLNCLFMQDRELIILDVGAFSHILIFSIFILNHRWMLIYSLLSSVPIVISLLYNDSNEFSDLFYFGYQGGDLVFATVLAYLFIFIAIALYLIGEALKNVISKLKKQSKTFIRQTGELQEVNRALEVQKQQERKAREEADLANQAKSTFLAIMSHEIRTPMNGVLGMAGLLNQTDLNAEQREYTETICVSGEALLNVINDILDFSRLESGDLEIDPHDFSLRNCIEDVLDLFSSKAANIGIDLIYQIDNQIPDMIIADGMRLRQVLINLVGNALKFTQKGEVFVKVTVENGEKDALELYFEVRDTGIGIPEDKISRLFKSFSQVDVSTTRKYGGTGLGLAICDRLVTLMGGSMGVSSVYGSGTTFYFFLPCEVSHKTYQQESQLDLNTLVNKRVLIVDDNATNLKILNLQLKQLKLKPVLASSGAMALNLLSDNPGFDLIISDLDMPKMNGIALSRTIKEKYPQIPIALLSSVGDESKSKFPGLFFSVLNKPVKYKHLLDIVYSGINQGQDIKRETTKPAKILNDGFAAQNPLKILVAEDTPINQKLILMVLTKLGYQPLVANNGAEVLSLLETGSINVVLMDVQMPEMDGLEATRLIRSEKKHQPIIVAMTASAMAEDKQACFEAGMDYYISKPIDLQQVVATLQKISARLN</sequence>
<protein>
    <recommendedName>
        <fullName evidence="2">histidine kinase</fullName>
        <ecNumber evidence="2">2.7.13.3</ecNumber>
    </recommendedName>
</protein>
<comment type="caution">
    <text evidence="10">The sequence shown here is derived from an EMBL/GenBank/DDBJ whole genome shotgun (WGS) entry which is preliminary data.</text>
</comment>
<dbReference type="CDD" id="cd17546">
    <property type="entry name" value="REC_hyHK_CKI1_RcsC-like"/>
    <property type="match status" value="1"/>
</dbReference>
<dbReference type="PROSITE" id="PS50110">
    <property type="entry name" value="RESPONSE_REGULATORY"/>
    <property type="match status" value="2"/>
</dbReference>
<evidence type="ECO:0000256" key="7">
    <source>
        <dbReference type="SAM" id="Phobius"/>
    </source>
</evidence>
<dbReference type="CDD" id="cd16922">
    <property type="entry name" value="HATPase_EvgS-ArcB-TorS-like"/>
    <property type="match status" value="1"/>
</dbReference>
<dbReference type="PANTHER" id="PTHR45339:SF1">
    <property type="entry name" value="HYBRID SIGNAL TRANSDUCTION HISTIDINE KINASE J"/>
    <property type="match status" value="1"/>
</dbReference>
<dbReference type="EC" id="2.7.13.3" evidence="2"/>
<feature type="transmembrane region" description="Helical" evidence="7">
    <location>
        <begin position="83"/>
        <end position="102"/>
    </location>
</feature>
<keyword evidence="7" id="KW-0472">Membrane</keyword>
<dbReference type="CDD" id="cd00156">
    <property type="entry name" value="REC"/>
    <property type="match status" value="1"/>
</dbReference>
<evidence type="ECO:0000259" key="9">
    <source>
        <dbReference type="PROSITE" id="PS50110"/>
    </source>
</evidence>
<feature type="transmembrane region" description="Helical" evidence="7">
    <location>
        <begin position="29"/>
        <end position="51"/>
    </location>
</feature>
<dbReference type="InterPro" id="IPR003594">
    <property type="entry name" value="HATPase_dom"/>
</dbReference>
<dbReference type="Pfam" id="PF00512">
    <property type="entry name" value="HisKA"/>
    <property type="match status" value="1"/>
</dbReference>
<evidence type="ECO:0000256" key="6">
    <source>
        <dbReference type="SAM" id="Coils"/>
    </source>
</evidence>
<feature type="modified residue" description="4-aspartylphosphate" evidence="5">
    <location>
        <position position="678"/>
    </location>
</feature>
<evidence type="ECO:0000256" key="2">
    <source>
        <dbReference type="ARBA" id="ARBA00012438"/>
    </source>
</evidence>
<dbReference type="PANTHER" id="PTHR45339">
    <property type="entry name" value="HYBRID SIGNAL TRANSDUCTION HISTIDINE KINASE J"/>
    <property type="match status" value="1"/>
</dbReference>
<reference evidence="11" key="1">
    <citation type="journal article" date="2019" name="Int. J. Syst. Evol. Microbiol.">
        <title>The Global Catalogue of Microorganisms (GCM) 10K type strain sequencing project: providing services to taxonomists for standard genome sequencing and annotation.</title>
        <authorList>
            <consortium name="The Broad Institute Genomics Platform"/>
            <consortium name="The Broad Institute Genome Sequencing Center for Infectious Disease"/>
            <person name="Wu L."/>
            <person name="Ma J."/>
        </authorList>
    </citation>
    <scope>NUCLEOTIDE SEQUENCE [LARGE SCALE GENOMIC DNA]</scope>
    <source>
        <strain evidence="11">CGMCC 4.7466</strain>
    </source>
</reference>
<dbReference type="Pfam" id="PF00072">
    <property type="entry name" value="Response_reg"/>
    <property type="match status" value="2"/>
</dbReference>
<dbReference type="InterPro" id="IPR005467">
    <property type="entry name" value="His_kinase_dom"/>
</dbReference>
<dbReference type="InterPro" id="IPR036890">
    <property type="entry name" value="HATPase_C_sf"/>
</dbReference>
<keyword evidence="6" id="KW-0175">Coiled coil</keyword>
<feature type="transmembrane region" description="Helical" evidence="7">
    <location>
        <begin position="132"/>
        <end position="149"/>
    </location>
</feature>
<dbReference type="Gene3D" id="1.10.287.130">
    <property type="match status" value="1"/>
</dbReference>
<dbReference type="InterPro" id="IPR003661">
    <property type="entry name" value="HisK_dim/P_dom"/>
</dbReference>
<accession>A0ABV9T8B3</accession>
<keyword evidence="11" id="KW-1185">Reference proteome</keyword>
<feature type="coiled-coil region" evidence="6">
    <location>
        <begin position="213"/>
        <end position="242"/>
    </location>
</feature>
<dbReference type="Pfam" id="PF02518">
    <property type="entry name" value="HATPase_c"/>
    <property type="match status" value="1"/>
</dbReference>
<dbReference type="SUPFAM" id="SSF52172">
    <property type="entry name" value="CheY-like"/>
    <property type="match status" value="2"/>
</dbReference>
<evidence type="ECO:0000313" key="10">
    <source>
        <dbReference type="EMBL" id="MFC4874701.1"/>
    </source>
</evidence>
<dbReference type="SMART" id="SM00388">
    <property type="entry name" value="HisKA"/>
    <property type="match status" value="1"/>
</dbReference>
<dbReference type="Gene3D" id="3.30.565.10">
    <property type="entry name" value="Histidine kinase-like ATPase, C-terminal domain"/>
    <property type="match status" value="1"/>
</dbReference>
<dbReference type="Gene3D" id="3.40.50.2300">
    <property type="match status" value="2"/>
</dbReference>
<dbReference type="SUPFAM" id="SSF47384">
    <property type="entry name" value="Homodimeric domain of signal transducing histidine kinase"/>
    <property type="match status" value="1"/>
</dbReference>
<feature type="modified residue" description="4-aspartylphosphate" evidence="5">
    <location>
        <position position="538"/>
    </location>
</feature>
<keyword evidence="3 5" id="KW-0597">Phosphoprotein</keyword>
<dbReference type="InterPro" id="IPR004358">
    <property type="entry name" value="Sig_transdc_His_kin-like_C"/>
</dbReference>
<keyword evidence="7" id="KW-1133">Transmembrane helix</keyword>
<dbReference type="EMBL" id="JBHSJJ010000021">
    <property type="protein sequence ID" value="MFC4874701.1"/>
    <property type="molecule type" value="Genomic_DNA"/>
</dbReference>
<comment type="catalytic activity">
    <reaction evidence="1">
        <text>ATP + protein L-histidine = ADP + protein N-phospho-L-histidine.</text>
        <dbReference type="EC" id="2.7.13.3"/>
    </reaction>
</comment>
<dbReference type="SUPFAM" id="SSF55874">
    <property type="entry name" value="ATPase domain of HSP90 chaperone/DNA topoisomerase II/histidine kinase"/>
    <property type="match status" value="1"/>
</dbReference>
<dbReference type="RefSeq" id="WP_377068803.1">
    <property type="nucleotide sequence ID" value="NZ_JBHSJJ010000021.1"/>
</dbReference>
<keyword evidence="7" id="KW-0812">Transmembrane</keyword>
<evidence type="ECO:0000256" key="5">
    <source>
        <dbReference type="PROSITE-ProRule" id="PRU00169"/>
    </source>
</evidence>
<dbReference type="Proteomes" id="UP001595818">
    <property type="component" value="Unassembled WGS sequence"/>
</dbReference>
<feature type="domain" description="Response regulatory" evidence="9">
    <location>
        <begin position="488"/>
        <end position="601"/>
    </location>
</feature>
<organism evidence="10 11">
    <name type="scientific">Negadavirga shengliensis</name>
    <dbReference type="NCBI Taxonomy" id="1389218"/>
    <lineage>
        <taxon>Bacteria</taxon>
        <taxon>Pseudomonadati</taxon>
        <taxon>Bacteroidota</taxon>
        <taxon>Cytophagia</taxon>
        <taxon>Cytophagales</taxon>
        <taxon>Cyclobacteriaceae</taxon>
        <taxon>Negadavirga</taxon>
    </lineage>
</organism>
<evidence type="ECO:0000259" key="8">
    <source>
        <dbReference type="PROSITE" id="PS50109"/>
    </source>
</evidence>
<dbReference type="SMART" id="SM00448">
    <property type="entry name" value="REC"/>
    <property type="match status" value="2"/>
</dbReference>
<dbReference type="CDD" id="cd00082">
    <property type="entry name" value="HisKA"/>
    <property type="match status" value="1"/>
</dbReference>
<feature type="transmembrane region" description="Helical" evidence="7">
    <location>
        <begin position="57"/>
        <end position="76"/>
    </location>
</feature>
<gene>
    <name evidence="10" type="ORF">ACFPFU_23560</name>
</gene>
<feature type="domain" description="Histidine kinase" evidence="8">
    <location>
        <begin position="247"/>
        <end position="468"/>
    </location>
</feature>
<evidence type="ECO:0000256" key="3">
    <source>
        <dbReference type="ARBA" id="ARBA00022553"/>
    </source>
</evidence>
<dbReference type="InterPro" id="IPR011006">
    <property type="entry name" value="CheY-like_superfamily"/>
</dbReference>
<feature type="domain" description="Response regulatory" evidence="9">
    <location>
        <begin position="629"/>
        <end position="744"/>
    </location>
</feature>
<feature type="transmembrane region" description="Helical" evidence="7">
    <location>
        <begin position="169"/>
        <end position="188"/>
    </location>
</feature>
<dbReference type="PROSITE" id="PS50109">
    <property type="entry name" value="HIS_KIN"/>
    <property type="match status" value="1"/>
</dbReference>
<evidence type="ECO:0000313" key="11">
    <source>
        <dbReference type="Proteomes" id="UP001595818"/>
    </source>
</evidence>
<keyword evidence="4" id="KW-0902">Two-component regulatory system</keyword>
<dbReference type="PRINTS" id="PR00344">
    <property type="entry name" value="BCTRLSENSOR"/>
</dbReference>
<dbReference type="InterPro" id="IPR001789">
    <property type="entry name" value="Sig_transdc_resp-reg_receiver"/>
</dbReference>
<feature type="transmembrane region" description="Helical" evidence="7">
    <location>
        <begin position="108"/>
        <end position="127"/>
    </location>
</feature>
<proteinExistence type="predicted"/>
<name>A0ABV9T8B3_9BACT</name>
<evidence type="ECO:0000256" key="1">
    <source>
        <dbReference type="ARBA" id="ARBA00000085"/>
    </source>
</evidence>
<dbReference type="InterPro" id="IPR036097">
    <property type="entry name" value="HisK_dim/P_sf"/>
</dbReference>